<evidence type="ECO:0000313" key="3">
    <source>
        <dbReference type="Proteomes" id="UP000681340"/>
    </source>
</evidence>
<gene>
    <name evidence="2" type="ORF">Aau02nite_20710</name>
</gene>
<dbReference type="AlphaFoldDB" id="A0A919S7C1"/>
<dbReference type="Proteomes" id="UP000681340">
    <property type="component" value="Unassembled WGS sequence"/>
</dbReference>
<name>A0A919S7C1_9ACTN</name>
<protein>
    <submittedName>
        <fullName evidence="2">Uncharacterized protein</fullName>
    </submittedName>
</protein>
<reference evidence="2" key="1">
    <citation type="submission" date="2021-03" db="EMBL/GenBank/DDBJ databases">
        <title>Whole genome shotgun sequence of Actinoplanes auranticolor NBRC 12245.</title>
        <authorList>
            <person name="Komaki H."/>
            <person name="Tamura T."/>
        </authorList>
    </citation>
    <scope>NUCLEOTIDE SEQUENCE</scope>
    <source>
        <strain evidence="2">NBRC 12245</strain>
    </source>
</reference>
<evidence type="ECO:0000256" key="1">
    <source>
        <dbReference type="SAM" id="MobiDB-lite"/>
    </source>
</evidence>
<organism evidence="2 3">
    <name type="scientific">Actinoplanes auranticolor</name>
    <dbReference type="NCBI Taxonomy" id="47988"/>
    <lineage>
        <taxon>Bacteria</taxon>
        <taxon>Bacillati</taxon>
        <taxon>Actinomycetota</taxon>
        <taxon>Actinomycetes</taxon>
        <taxon>Micromonosporales</taxon>
        <taxon>Micromonosporaceae</taxon>
        <taxon>Actinoplanes</taxon>
    </lineage>
</organism>
<proteinExistence type="predicted"/>
<evidence type="ECO:0000313" key="2">
    <source>
        <dbReference type="EMBL" id="GIM65926.1"/>
    </source>
</evidence>
<feature type="compositionally biased region" description="Low complexity" evidence="1">
    <location>
        <begin position="77"/>
        <end position="88"/>
    </location>
</feature>
<dbReference type="EMBL" id="BOQL01000018">
    <property type="protein sequence ID" value="GIM65926.1"/>
    <property type="molecule type" value="Genomic_DNA"/>
</dbReference>
<accession>A0A919S7C1</accession>
<keyword evidence="3" id="KW-1185">Reference proteome</keyword>
<comment type="caution">
    <text evidence="2">The sequence shown here is derived from an EMBL/GenBank/DDBJ whole genome shotgun (WGS) entry which is preliminary data.</text>
</comment>
<sequence length="202" mass="21672">MSQEGPAGWYRNRFVWVAVVLLISAGAVVLARSAASEPSSVNAAGQAAAPRDLQGQLVARMRTALEQSDPEQHNHAGHQGQQATAEGQAKPPVICGVRVYGHEPATATVLADVQKVYGFHLCGVAEQKRPWDVAVKLAGPVIVDMSTEPVGIQAVEATAEVKFIDRLQQMFPKKYADLAMKEALAESEMADVRRRYEAAAGI</sequence>
<feature type="region of interest" description="Disordered" evidence="1">
    <location>
        <begin position="67"/>
        <end position="88"/>
    </location>
</feature>